<evidence type="ECO:0000256" key="1">
    <source>
        <dbReference type="ARBA" id="ARBA00004251"/>
    </source>
</evidence>
<evidence type="ECO:0000256" key="2">
    <source>
        <dbReference type="ARBA" id="ARBA00009592"/>
    </source>
</evidence>
<keyword evidence="6 11" id="KW-0732">Signal</keyword>
<comment type="subcellular location">
    <subcellularLocation>
        <location evidence="1">Cell membrane</location>
        <topology evidence="1">Single-pass type I membrane protein</topology>
    </subcellularLocation>
</comment>
<keyword evidence="10" id="KW-0325">Glycoprotein</keyword>
<dbReference type="PROSITE" id="PS51450">
    <property type="entry name" value="LRR"/>
    <property type="match status" value="1"/>
</dbReference>
<evidence type="ECO:0000313" key="13">
    <source>
        <dbReference type="EnsemblPlants" id="Ma03_p29000.1"/>
    </source>
</evidence>
<keyword evidence="7" id="KW-0677">Repeat</keyword>
<dbReference type="Proteomes" id="UP000012960">
    <property type="component" value="Unplaced"/>
</dbReference>
<dbReference type="SUPFAM" id="SSF52058">
    <property type="entry name" value="L domain-like"/>
    <property type="match status" value="1"/>
</dbReference>
<evidence type="ECO:0000256" key="10">
    <source>
        <dbReference type="ARBA" id="ARBA00023180"/>
    </source>
</evidence>
<dbReference type="FunCoup" id="A0A804IHJ9">
    <property type="interactions" value="13"/>
</dbReference>
<keyword evidence="14" id="KW-1185">Reference proteome</keyword>
<dbReference type="InterPro" id="IPR001611">
    <property type="entry name" value="Leu-rich_rpt"/>
</dbReference>
<proteinExistence type="inferred from homology"/>
<keyword evidence="5" id="KW-0812">Transmembrane</keyword>
<evidence type="ECO:0000313" key="14">
    <source>
        <dbReference type="Proteomes" id="UP000012960"/>
    </source>
</evidence>
<evidence type="ECO:0000256" key="5">
    <source>
        <dbReference type="ARBA" id="ARBA00022692"/>
    </source>
</evidence>
<dbReference type="InParanoid" id="A0A804IHJ9"/>
<dbReference type="AlphaFoldDB" id="A0A804IHJ9"/>
<accession>A0A804IHJ9</accession>
<evidence type="ECO:0000256" key="8">
    <source>
        <dbReference type="ARBA" id="ARBA00022989"/>
    </source>
</evidence>
<keyword evidence="3" id="KW-1003">Cell membrane</keyword>
<protein>
    <recommendedName>
        <fullName evidence="12">Leucine-rich repeat-containing N-terminal plant-type domain-containing protein</fullName>
    </recommendedName>
</protein>
<name>A0A804IHJ9_MUSAM</name>
<dbReference type="Pfam" id="PF08263">
    <property type="entry name" value="LRRNT_2"/>
    <property type="match status" value="1"/>
</dbReference>
<evidence type="ECO:0000256" key="11">
    <source>
        <dbReference type="SAM" id="SignalP"/>
    </source>
</evidence>
<dbReference type="InterPro" id="IPR032675">
    <property type="entry name" value="LRR_dom_sf"/>
</dbReference>
<dbReference type="FunFam" id="3.80.10.10:FF:000111">
    <property type="entry name" value="LRR receptor-like serine/threonine-protein kinase ERECTA"/>
    <property type="match status" value="1"/>
</dbReference>
<dbReference type="SUPFAM" id="SSF52047">
    <property type="entry name" value="RNI-like"/>
    <property type="match status" value="2"/>
</dbReference>
<dbReference type="InterPro" id="IPR013210">
    <property type="entry name" value="LRR_N_plant-typ"/>
</dbReference>
<sequence>MAAAGSGSFQNGRIASKGLMMLVTLLLVSCCPGYGFGDEDHVEVEGISSSCMESERRALLAIKSDMYDPDNWFSSWTGKDCCGWRGVACDHTTGHVTKLDLRYPYTYELWDMFNDGETIGVSKVNPSLQELKQLKYLDLSMNNFSHAPVPKMIASLVHLEYLNLSYAMFNGPIPPQLGNLSNLHYLDLQRWYDDDFLHVDDLDWLSRIPSLKYLDMSYVNLSKATNWFYIINSIPTLEVLHLFFVDLPYVPSPLPPFNLTAIATLDLSWNSNITSAMLRWLSNATSLENLLLSGCGSLTIESLQVALGAFSNLKELDLSDNFFKGEIREILNNVSSRGLKHLDLSSNQLSGDIPPGSLRDLEYLDLSTNLIVDVHILASLGKLTNLRHLRLSGNSISGEIPPIVGDSVRLEYLDLSFNGIIGKIPQSIGNLTNLVHLDLSYNNQISGEIPSTIGGLQNLYLLCLRDNSIIGQIPDTIGRLHSLKYLDISNNNLSGLLPKTMGGLCNLTKIDLSQNNIGGELTNLFDGLSACTQWTSLLSLYMQRNHLNGTIPLSMGRISQLQDLYLSSNSLVGNITKAHFSNLTNLLGFTISSNSLNVILPNDWHPPFNVEFIGMSFCHLGAELPAWLQTQTQLTTLYLCGVGLSGNLPIWFSNFSRGLQSLNMSSNNLQGRLPFAPQLMLDLSNNSFVGPILPSFAKATSLSLLSLSHNHINGNLPPFFCHMQSLQVLDLYNNYLVGEIPNCYYSFPAYLQSLHLNNNNLYGTIPLFLKHCDQLITLDLGENKLHGRIPTWIGRKLSSLRVLRLRANFLYGTIPMNIVNLTSLQVLDLSSNNLTGSLPSSLGNFRAMVEIQNDITSVLHIITYYYEESILMTTKGSTIDYTTILSLVTCIDLSNNHLSGEIPKELTKLLGLRFLNLSNNHLTGRIPEKMGDMKTLESLDLSVNSLIGEIPSSFSAMHFLERLNLSYNNLSGKIPTSGQLSTFDSWTYVGNKGLCGMPLPDCPVYQTPPDARAKHEDDEKLDKLLKKAKA</sequence>
<comment type="similarity">
    <text evidence="2">Belongs to the RLP family.</text>
</comment>
<dbReference type="SMART" id="SM00369">
    <property type="entry name" value="LRR_TYP"/>
    <property type="match status" value="12"/>
</dbReference>
<organism evidence="13 14">
    <name type="scientific">Musa acuminata subsp. malaccensis</name>
    <name type="common">Wild banana</name>
    <name type="synonym">Musa malaccensis</name>
    <dbReference type="NCBI Taxonomy" id="214687"/>
    <lineage>
        <taxon>Eukaryota</taxon>
        <taxon>Viridiplantae</taxon>
        <taxon>Streptophyta</taxon>
        <taxon>Embryophyta</taxon>
        <taxon>Tracheophyta</taxon>
        <taxon>Spermatophyta</taxon>
        <taxon>Magnoliopsida</taxon>
        <taxon>Liliopsida</taxon>
        <taxon>Zingiberales</taxon>
        <taxon>Musaceae</taxon>
        <taxon>Musa</taxon>
    </lineage>
</organism>
<dbReference type="EnsemblPlants" id="Ma03_t29000.1">
    <property type="protein sequence ID" value="Ma03_p29000.1"/>
    <property type="gene ID" value="Ma03_g29000"/>
</dbReference>
<evidence type="ECO:0000259" key="12">
    <source>
        <dbReference type="Pfam" id="PF08263"/>
    </source>
</evidence>
<feature type="signal peptide" evidence="11">
    <location>
        <begin position="1"/>
        <end position="37"/>
    </location>
</feature>
<dbReference type="Pfam" id="PF00560">
    <property type="entry name" value="LRR_1"/>
    <property type="match status" value="11"/>
</dbReference>
<dbReference type="Gramene" id="Ma03_t29000.1">
    <property type="protein sequence ID" value="Ma03_p29000.1"/>
    <property type="gene ID" value="Ma03_g29000"/>
</dbReference>
<evidence type="ECO:0000256" key="4">
    <source>
        <dbReference type="ARBA" id="ARBA00022614"/>
    </source>
</evidence>
<reference evidence="13" key="1">
    <citation type="submission" date="2021-05" db="UniProtKB">
        <authorList>
            <consortium name="EnsemblPlants"/>
        </authorList>
    </citation>
    <scope>IDENTIFICATION</scope>
    <source>
        <strain evidence="13">subsp. malaccensis</strain>
    </source>
</reference>
<dbReference type="SMART" id="SM00365">
    <property type="entry name" value="LRR_SD22"/>
    <property type="match status" value="8"/>
</dbReference>
<dbReference type="PRINTS" id="PR00019">
    <property type="entry name" value="LEURICHRPT"/>
</dbReference>
<dbReference type="InterPro" id="IPR003591">
    <property type="entry name" value="Leu-rich_rpt_typical-subtyp"/>
</dbReference>
<dbReference type="Pfam" id="PF12799">
    <property type="entry name" value="LRR_4"/>
    <property type="match status" value="2"/>
</dbReference>
<evidence type="ECO:0000256" key="9">
    <source>
        <dbReference type="ARBA" id="ARBA00023136"/>
    </source>
</evidence>
<evidence type="ECO:0000256" key="7">
    <source>
        <dbReference type="ARBA" id="ARBA00022737"/>
    </source>
</evidence>
<feature type="chain" id="PRO_5032332029" description="Leucine-rich repeat-containing N-terminal plant-type domain-containing protein" evidence="11">
    <location>
        <begin position="38"/>
        <end position="1030"/>
    </location>
</feature>
<dbReference type="PANTHER" id="PTHR48063">
    <property type="entry name" value="LRR RECEPTOR-LIKE KINASE"/>
    <property type="match status" value="1"/>
</dbReference>
<dbReference type="PANTHER" id="PTHR48063:SF112">
    <property type="entry name" value="RECEPTOR LIKE PROTEIN 30-LIKE"/>
    <property type="match status" value="1"/>
</dbReference>
<dbReference type="Gene3D" id="3.80.10.10">
    <property type="entry name" value="Ribonuclease Inhibitor"/>
    <property type="match status" value="5"/>
</dbReference>
<dbReference type="FunFam" id="3.80.10.10:FF:000095">
    <property type="entry name" value="LRR receptor-like serine/threonine-protein kinase GSO1"/>
    <property type="match status" value="2"/>
</dbReference>
<keyword evidence="9" id="KW-0472">Membrane</keyword>
<keyword evidence="4" id="KW-0433">Leucine-rich repeat</keyword>
<evidence type="ECO:0000256" key="3">
    <source>
        <dbReference type="ARBA" id="ARBA00022475"/>
    </source>
</evidence>
<dbReference type="InterPro" id="IPR025875">
    <property type="entry name" value="Leu-rich_rpt_4"/>
</dbReference>
<feature type="domain" description="Leucine-rich repeat-containing N-terminal plant-type" evidence="12">
    <location>
        <begin position="53"/>
        <end position="90"/>
    </location>
</feature>
<dbReference type="InterPro" id="IPR046956">
    <property type="entry name" value="RLP23-like"/>
</dbReference>
<evidence type="ECO:0000256" key="6">
    <source>
        <dbReference type="ARBA" id="ARBA00022729"/>
    </source>
</evidence>
<dbReference type="GO" id="GO:0005886">
    <property type="term" value="C:plasma membrane"/>
    <property type="evidence" value="ECO:0007669"/>
    <property type="project" value="UniProtKB-SubCell"/>
</dbReference>
<dbReference type="Pfam" id="PF13855">
    <property type="entry name" value="LRR_8"/>
    <property type="match status" value="1"/>
</dbReference>
<keyword evidence="8" id="KW-1133">Transmembrane helix</keyword>
<dbReference type="OMA" id="WSTICCH"/>